<sequence length="205" mass="22345">MENAQNKVKQATILILQSLGFALIPGTEDLQFRWSWKAEYGCECCRTFGTTCQIATPSIESRPLDAAQSASANLGLLPAYERAAALESVRCERFGDASRLPTPLGTWSHDRALTLCLKLAECERCSFLGCACSLRHRTITLREVPSFGHRKWAVCSDSGAAPQDAADMGGVLTLGEEAMVAVTDAWEAAARVQFGTPSEDFLPWR</sequence>
<proteinExistence type="predicted"/>
<comment type="caution">
    <text evidence="1">The sequence shown here is derived from an EMBL/GenBank/DDBJ whole genome shotgun (WGS) entry which is preliminary data.</text>
</comment>
<protein>
    <submittedName>
        <fullName evidence="1">Uncharacterized protein</fullName>
    </submittedName>
</protein>
<organism evidence="1 2">
    <name type="scientific">Cutaneotrichosporon spelunceum</name>
    <dbReference type="NCBI Taxonomy" id="1672016"/>
    <lineage>
        <taxon>Eukaryota</taxon>
        <taxon>Fungi</taxon>
        <taxon>Dikarya</taxon>
        <taxon>Basidiomycota</taxon>
        <taxon>Agaricomycotina</taxon>
        <taxon>Tremellomycetes</taxon>
        <taxon>Trichosporonales</taxon>
        <taxon>Trichosporonaceae</taxon>
        <taxon>Cutaneotrichosporon</taxon>
    </lineage>
</organism>
<reference evidence="1" key="1">
    <citation type="journal article" date="2023" name="BMC Genomics">
        <title>Chromosome-level genome assemblies of Cutaneotrichosporon spp. (Trichosporonales, Basidiomycota) reveal imbalanced evolution between nucleotide sequences and chromosome synteny.</title>
        <authorList>
            <person name="Kobayashi Y."/>
            <person name="Kayamori A."/>
            <person name="Aoki K."/>
            <person name="Shiwa Y."/>
            <person name="Matsutani M."/>
            <person name="Fujita N."/>
            <person name="Sugita T."/>
            <person name="Iwasaki W."/>
            <person name="Tanaka N."/>
            <person name="Takashima M."/>
        </authorList>
    </citation>
    <scope>NUCLEOTIDE SEQUENCE</scope>
    <source>
        <strain evidence="1">HIS016</strain>
    </source>
</reference>
<evidence type="ECO:0000313" key="2">
    <source>
        <dbReference type="Proteomes" id="UP001222932"/>
    </source>
</evidence>
<evidence type="ECO:0000313" key="1">
    <source>
        <dbReference type="EMBL" id="GMK56181.1"/>
    </source>
</evidence>
<name>A0AAD3YAP2_9TREE</name>
<reference evidence="1" key="2">
    <citation type="submission" date="2023-06" db="EMBL/GenBank/DDBJ databases">
        <authorList>
            <person name="Kobayashi Y."/>
            <person name="Kayamori A."/>
            <person name="Aoki K."/>
            <person name="Shiwa Y."/>
            <person name="Fujita N."/>
            <person name="Sugita T."/>
            <person name="Iwasaki W."/>
            <person name="Tanaka N."/>
            <person name="Takashima M."/>
        </authorList>
    </citation>
    <scope>NUCLEOTIDE SEQUENCE</scope>
    <source>
        <strain evidence="1">HIS016</strain>
    </source>
</reference>
<dbReference type="AlphaFoldDB" id="A0AAD3YAP2"/>
<dbReference type="Proteomes" id="UP001222932">
    <property type="component" value="Unassembled WGS sequence"/>
</dbReference>
<gene>
    <name evidence="1" type="ORF">CspeluHIS016_0300210</name>
</gene>
<accession>A0AAD3YAP2</accession>
<dbReference type="EMBL" id="BTCM01000003">
    <property type="protein sequence ID" value="GMK56181.1"/>
    <property type="molecule type" value="Genomic_DNA"/>
</dbReference>
<keyword evidence="2" id="KW-1185">Reference proteome</keyword>